<evidence type="ECO:0000256" key="4">
    <source>
        <dbReference type="ARBA" id="ARBA00022475"/>
    </source>
</evidence>
<evidence type="ECO:0000256" key="1">
    <source>
        <dbReference type="ARBA" id="ARBA00004167"/>
    </source>
</evidence>
<proteinExistence type="inferred from homology"/>
<dbReference type="EMBL" id="QTKU01000002">
    <property type="protein sequence ID" value="MBS8260391.1"/>
    <property type="molecule type" value="Genomic_DNA"/>
</dbReference>
<evidence type="ECO:0000256" key="2">
    <source>
        <dbReference type="ARBA" id="ARBA00010270"/>
    </source>
</evidence>
<keyword evidence="5" id="KW-0430">Lectin</keyword>
<feature type="signal peptide" evidence="9">
    <location>
        <begin position="1"/>
        <end position="24"/>
    </location>
</feature>
<accession>A0A944GTC7</accession>
<keyword evidence="8" id="KW-0812">Transmembrane</keyword>
<feature type="transmembrane region" description="Helical" evidence="8">
    <location>
        <begin position="57"/>
        <end position="78"/>
    </location>
</feature>
<feature type="compositionally biased region" description="Basic residues" evidence="7">
    <location>
        <begin position="31"/>
        <end position="53"/>
    </location>
</feature>
<dbReference type="InterPro" id="IPR012413">
    <property type="entry name" value="BA14K"/>
</dbReference>
<organism evidence="10 11">
    <name type="scientific">Roseibium polysiphoniae</name>
    <dbReference type="NCBI Taxonomy" id="2571221"/>
    <lineage>
        <taxon>Bacteria</taxon>
        <taxon>Pseudomonadati</taxon>
        <taxon>Pseudomonadota</taxon>
        <taxon>Alphaproteobacteria</taxon>
        <taxon>Hyphomicrobiales</taxon>
        <taxon>Stappiaceae</taxon>
        <taxon>Roseibium</taxon>
    </lineage>
</organism>
<evidence type="ECO:0000313" key="11">
    <source>
        <dbReference type="Proteomes" id="UP000705379"/>
    </source>
</evidence>
<keyword evidence="9" id="KW-0732">Signal</keyword>
<keyword evidence="8" id="KW-0472">Membrane</keyword>
<keyword evidence="8" id="KW-1133">Transmembrane helix</keyword>
<sequence length="143" mass="15299">MTKTKRILAVALSGAMLLPAISMAEAGPRKGWNKHSGGHGQHRPHRGHAPKKHNNNAGAAVAAGIIGLAAGAIILGATSQRSYAAPARNYYPPTPAPGRVHGAGYGLQPWSPAWYRYCSNKFRSFQPSTGTYTTYRGEQKFCQ</sequence>
<gene>
    <name evidence="10" type="ORF">DYI23_09200</name>
</gene>
<dbReference type="AlphaFoldDB" id="A0A944GTC7"/>
<comment type="subcellular location">
    <subcellularLocation>
        <location evidence="1">Membrane</location>
        <topology evidence="1">Single-pass membrane protein</topology>
    </subcellularLocation>
</comment>
<evidence type="ECO:0000256" key="6">
    <source>
        <dbReference type="ARBA" id="ARBA00025321"/>
    </source>
</evidence>
<dbReference type="Pfam" id="PF07886">
    <property type="entry name" value="BA14K"/>
    <property type="match status" value="1"/>
</dbReference>
<evidence type="ECO:0000313" key="10">
    <source>
        <dbReference type="EMBL" id="MBS8260391.1"/>
    </source>
</evidence>
<evidence type="ECO:0000256" key="7">
    <source>
        <dbReference type="SAM" id="MobiDB-lite"/>
    </source>
</evidence>
<dbReference type="GO" id="GO:0016020">
    <property type="term" value="C:membrane"/>
    <property type="evidence" value="ECO:0007669"/>
    <property type="project" value="UniProtKB-SubCell"/>
</dbReference>
<reference evidence="10" key="1">
    <citation type="submission" date="2018-08" db="EMBL/GenBank/DDBJ databases">
        <authorList>
            <person name="Jin W."/>
            <person name="Wang H."/>
            <person name="Yang Y."/>
            <person name="Li M."/>
            <person name="Liu J."/>
        </authorList>
    </citation>
    <scope>NUCLEOTIDE SEQUENCE</scope>
    <source>
        <strain evidence="10">AESS21</strain>
    </source>
</reference>
<dbReference type="RefSeq" id="WP_213215939.1">
    <property type="nucleotide sequence ID" value="NZ_QTKU01000002.1"/>
</dbReference>
<reference evidence="10" key="2">
    <citation type="journal article" date="2021" name="Microorganisms">
        <title>Bacterial Dimethylsulfoniopropionate Biosynthesis in the East China Sea.</title>
        <authorList>
            <person name="Liu J."/>
            <person name="Zhang Y."/>
            <person name="Liu J."/>
            <person name="Zhong H."/>
            <person name="Williams B.T."/>
            <person name="Zheng Y."/>
            <person name="Curson A.R.J."/>
            <person name="Sun C."/>
            <person name="Sun H."/>
            <person name="Song D."/>
            <person name="Wagner Mackenzie B."/>
            <person name="Bermejo Martinez A."/>
            <person name="Todd J.D."/>
            <person name="Zhang X.H."/>
        </authorList>
    </citation>
    <scope>NUCLEOTIDE SEQUENCE</scope>
    <source>
        <strain evidence="10">AESS21</strain>
    </source>
</reference>
<dbReference type="GO" id="GO:0030246">
    <property type="term" value="F:carbohydrate binding"/>
    <property type="evidence" value="ECO:0007669"/>
    <property type="project" value="UniProtKB-KW"/>
</dbReference>
<name>A0A944GTC7_9HYPH</name>
<comment type="function">
    <text evidence="6">Has immunoglobulin-binding and hemagglutination properties, and can bind to mannose. Essential for virulence. May be involved in LPS biosynthesis or polysaccharide transport.</text>
</comment>
<evidence type="ECO:0000256" key="9">
    <source>
        <dbReference type="SAM" id="SignalP"/>
    </source>
</evidence>
<comment type="caution">
    <text evidence="10">The sequence shown here is derived from an EMBL/GenBank/DDBJ whole genome shotgun (WGS) entry which is preliminary data.</text>
</comment>
<evidence type="ECO:0000256" key="5">
    <source>
        <dbReference type="ARBA" id="ARBA00022734"/>
    </source>
</evidence>
<evidence type="ECO:0000256" key="3">
    <source>
        <dbReference type="ARBA" id="ARBA00020552"/>
    </source>
</evidence>
<dbReference type="Proteomes" id="UP000705379">
    <property type="component" value="Unassembled WGS sequence"/>
</dbReference>
<protein>
    <recommendedName>
        <fullName evidence="3">Lectin-like protein BA14k</fullName>
    </recommendedName>
</protein>
<feature type="chain" id="PRO_5036869043" description="Lectin-like protein BA14k" evidence="9">
    <location>
        <begin position="25"/>
        <end position="143"/>
    </location>
</feature>
<keyword evidence="4" id="KW-1003">Cell membrane</keyword>
<comment type="similarity">
    <text evidence="2">Belongs to the BA14k family.</text>
</comment>
<feature type="region of interest" description="Disordered" evidence="7">
    <location>
        <begin position="28"/>
        <end position="53"/>
    </location>
</feature>
<evidence type="ECO:0000256" key="8">
    <source>
        <dbReference type="SAM" id="Phobius"/>
    </source>
</evidence>